<comment type="subunit">
    <text evidence="2">Homodimer. Interacts with LigD.</text>
</comment>
<dbReference type="Gene3D" id="2.40.290.10">
    <property type="match status" value="1"/>
</dbReference>
<comment type="caution">
    <text evidence="5">The sequence shown here is derived from an EMBL/GenBank/DDBJ whole genome shotgun (WGS) entry which is preliminary data.</text>
</comment>
<dbReference type="PANTHER" id="PTHR41251:SF1">
    <property type="entry name" value="NON-HOMOLOGOUS END JOINING PROTEIN KU"/>
    <property type="match status" value="1"/>
</dbReference>
<keyword evidence="2" id="KW-0227">DNA damage</keyword>
<dbReference type="GO" id="GO:0006303">
    <property type="term" value="P:double-strand break repair via nonhomologous end joining"/>
    <property type="evidence" value="ECO:0007669"/>
    <property type="project" value="UniProtKB-UniRule"/>
</dbReference>
<keyword evidence="2" id="KW-0233">DNA recombination</keyword>
<organism evidence="5 6">
    <name type="scientific">Ancylobacter defluvii</name>
    <dbReference type="NCBI Taxonomy" id="1282440"/>
    <lineage>
        <taxon>Bacteria</taxon>
        <taxon>Pseudomonadati</taxon>
        <taxon>Pseudomonadota</taxon>
        <taxon>Alphaproteobacteria</taxon>
        <taxon>Hyphomicrobiales</taxon>
        <taxon>Xanthobacteraceae</taxon>
        <taxon>Ancylobacter</taxon>
    </lineage>
</organism>
<dbReference type="InterPro" id="IPR016194">
    <property type="entry name" value="SPOC-like_C_dom_sf"/>
</dbReference>
<dbReference type="Proteomes" id="UP001143330">
    <property type="component" value="Unassembled WGS sequence"/>
</dbReference>
<keyword evidence="2" id="KW-0234">DNA repair</keyword>
<evidence type="ECO:0000256" key="2">
    <source>
        <dbReference type="HAMAP-Rule" id="MF_01875"/>
    </source>
</evidence>
<sequence>MAPRAVWKGYLRIGELSFPVALYTAVSTAERVSFHGFNRKTGNRLRRIFVDRDTGKEVARDDQVKGYEVEPDSYVVFEPEEIAATVPEGDKALAVNAFIACAEIDDLYSDRPYYLAPAGPEAAEGYGLLRETLKRRNVAALAGAVLFRRVRTVLVRAHEDGLTATLLNFDYEVRAAAEAFADIAPVRIDKEMLDLARHIIATKQGRFDPAGFDDRYEAAVVELVQAKAAGRTVKPPKARKPEKVVSLMEALRRSAGMEAASEAASEPAAKPGKRAAPRAPAARAKASGGPPRRKAS</sequence>
<dbReference type="GO" id="GO:0006310">
    <property type="term" value="P:DNA recombination"/>
    <property type="evidence" value="ECO:0007669"/>
    <property type="project" value="UniProtKB-KW"/>
</dbReference>
<proteinExistence type="inferred from homology"/>
<dbReference type="PIRSF" id="PIRSF006493">
    <property type="entry name" value="Prok_Ku"/>
    <property type="match status" value="1"/>
</dbReference>
<dbReference type="NCBIfam" id="TIGR02772">
    <property type="entry name" value="Ku_bact"/>
    <property type="match status" value="1"/>
</dbReference>
<dbReference type="InterPro" id="IPR006164">
    <property type="entry name" value="DNA_bd_Ku70/Ku80"/>
</dbReference>
<dbReference type="Pfam" id="PF02735">
    <property type="entry name" value="Ku"/>
    <property type="match status" value="1"/>
</dbReference>
<dbReference type="EMBL" id="BSFM01000011">
    <property type="protein sequence ID" value="GLK83908.1"/>
    <property type="molecule type" value="Genomic_DNA"/>
</dbReference>
<evidence type="ECO:0000256" key="1">
    <source>
        <dbReference type="ARBA" id="ARBA00023125"/>
    </source>
</evidence>
<evidence type="ECO:0000313" key="5">
    <source>
        <dbReference type="EMBL" id="GLK83908.1"/>
    </source>
</evidence>
<dbReference type="SMART" id="SM00559">
    <property type="entry name" value="Ku78"/>
    <property type="match status" value="1"/>
</dbReference>
<evidence type="ECO:0000259" key="4">
    <source>
        <dbReference type="SMART" id="SM00559"/>
    </source>
</evidence>
<name>A0A9W6NAS0_9HYPH</name>
<protein>
    <recommendedName>
        <fullName evidence="2">Non-homologous end joining protein Ku</fullName>
    </recommendedName>
</protein>
<dbReference type="SUPFAM" id="SSF100939">
    <property type="entry name" value="SPOC domain-like"/>
    <property type="match status" value="1"/>
</dbReference>
<dbReference type="GO" id="GO:0003690">
    <property type="term" value="F:double-stranded DNA binding"/>
    <property type="evidence" value="ECO:0007669"/>
    <property type="project" value="UniProtKB-UniRule"/>
</dbReference>
<dbReference type="RefSeq" id="WP_213364105.1">
    <property type="nucleotide sequence ID" value="NZ_BSFM01000011.1"/>
</dbReference>
<feature type="compositionally biased region" description="Low complexity" evidence="3">
    <location>
        <begin position="256"/>
        <end position="270"/>
    </location>
</feature>
<comment type="similarity">
    <text evidence="2">Belongs to the prokaryotic Ku family.</text>
</comment>
<dbReference type="PANTHER" id="PTHR41251">
    <property type="entry name" value="NON-HOMOLOGOUS END JOINING PROTEIN KU"/>
    <property type="match status" value="1"/>
</dbReference>
<dbReference type="InterPro" id="IPR009187">
    <property type="entry name" value="Prok_Ku"/>
</dbReference>
<feature type="region of interest" description="Disordered" evidence="3">
    <location>
        <begin position="256"/>
        <end position="296"/>
    </location>
</feature>
<accession>A0A9W6NAS0</accession>
<feature type="compositionally biased region" description="Low complexity" evidence="3">
    <location>
        <begin position="277"/>
        <end position="290"/>
    </location>
</feature>
<comment type="function">
    <text evidence="2">With LigD forms a non-homologous end joining (NHEJ) DNA repair enzyme, which repairs dsDNA breaks with reduced fidelity. Binds linear dsDNA with 5'- and 3'- overhangs but not closed circular dsDNA nor ssDNA. Recruits and stimulates the ligase activity of LigD.</text>
</comment>
<evidence type="ECO:0000313" key="6">
    <source>
        <dbReference type="Proteomes" id="UP001143330"/>
    </source>
</evidence>
<dbReference type="HAMAP" id="MF_01875">
    <property type="entry name" value="Prokaryotic_Ku"/>
    <property type="match status" value="1"/>
</dbReference>
<reference evidence="5" key="2">
    <citation type="submission" date="2023-01" db="EMBL/GenBank/DDBJ databases">
        <authorList>
            <person name="Sun Q."/>
            <person name="Evtushenko L."/>
        </authorList>
    </citation>
    <scope>NUCLEOTIDE SEQUENCE</scope>
    <source>
        <strain evidence="5">VKM B-2789</strain>
    </source>
</reference>
<feature type="domain" description="Ku" evidence="4">
    <location>
        <begin position="55"/>
        <end position="184"/>
    </location>
</feature>
<keyword evidence="1 2" id="KW-0238">DNA-binding</keyword>
<dbReference type="AlphaFoldDB" id="A0A9W6NAS0"/>
<evidence type="ECO:0000256" key="3">
    <source>
        <dbReference type="SAM" id="MobiDB-lite"/>
    </source>
</evidence>
<reference evidence="5" key="1">
    <citation type="journal article" date="2014" name="Int. J. Syst. Evol. Microbiol.">
        <title>Complete genome sequence of Corynebacterium casei LMG S-19264T (=DSM 44701T), isolated from a smear-ripened cheese.</title>
        <authorList>
            <consortium name="US DOE Joint Genome Institute (JGI-PGF)"/>
            <person name="Walter F."/>
            <person name="Albersmeier A."/>
            <person name="Kalinowski J."/>
            <person name="Ruckert C."/>
        </authorList>
    </citation>
    <scope>NUCLEOTIDE SEQUENCE</scope>
    <source>
        <strain evidence="5">VKM B-2789</strain>
    </source>
</reference>
<gene>
    <name evidence="5" type="primary">ku_1</name>
    <name evidence="2" type="synonym">ku</name>
    <name evidence="5" type="ORF">GCM10017653_19780</name>
</gene>
<keyword evidence="6" id="KW-1185">Reference proteome</keyword>